<keyword evidence="5" id="KW-0813">Transport</keyword>
<evidence type="ECO:0000256" key="11">
    <source>
        <dbReference type="ARBA" id="ARBA00023136"/>
    </source>
</evidence>
<dbReference type="AlphaFoldDB" id="A0A7R6VZU6"/>
<keyword evidence="10" id="KW-0560">Oxidoreductase</keyword>
<dbReference type="CDD" id="cd02863">
    <property type="entry name" value="Ubiquinol_oxidase_III"/>
    <property type="match status" value="1"/>
</dbReference>
<dbReference type="InterPro" id="IPR035973">
    <property type="entry name" value="Cyt_c_oxidase_su3-like_sf"/>
</dbReference>
<keyword evidence="9 18" id="KW-1133">Transmembrane helix</keyword>
<feature type="transmembrane region" description="Helical" evidence="18">
    <location>
        <begin position="38"/>
        <end position="58"/>
    </location>
</feature>
<feature type="transmembrane region" description="Helical" evidence="18">
    <location>
        <begin position="104"/>
        <end position="124"/>
    </location>
</feature>
<dbReference type="InterPro" id="IPR000298">
    <property type="entry name" value="Cyt_c_oxidase-like_su3"/>
</dbReference>
<accession>A0A7R6VZU6</accession>
<dbReference type="Proteomes" id="UP000595708">
    <property type="component" value="Chromosome"/>
</dbReference>
<feature type="transmembrane region" description="Helical" evidence="18">
    <location>
        <begin position="78"/>
        <end position="97"/>
    </location>
</feature>
<dbReference type="InterPro" id="IPR013833">
    <property type="entry name" value="Cyt_c_oxidase_su3_a-hlx"/>
</dbReference>
<comment type="similarity">
    <text evidence="2 17">Belongs to the cytochrome c oxidase subunit 3 family.</text>
</comment>
<evidence type="ECO:0000256" key="5">
    <source>
        <dbReference type="ARBA" id="ARBA00022448"/>
    </source>
</evidence>
<evidence type="ECO:0000256" key="16">
    <source>
        <dbReference type="ARBA" id="ARBA00032717"/>
    </source>
</evidence>
<dbReference type="GO" id="GO:0019646">
    <property type="term" value="P:aerobic electron transport chain"/>
    <property type="evidence" value="ECO:0007669"/>
    <property type="project" value="InterPro"/>
</dbReference>
<dbReference type="FunFam" id="1.20.120.80:FF:000001">
    <property type="entry name" value="Cytochrome (Ubi)quinol oxidase subunit III"/>
    <property type="match status" value="1"/>
</dbReference>
<evidence type="ECO:0000256" key="14">
    <source>
        <dbReference type="ARBA" id="ARBA00031884"/>
    </source>
</evidence>
<dbReference type="EMBL" id="AP023215">
    <property type="protein sequence ID" value="BCG49599.1"/>
    <property type="molecule type" value="Genomic_DNA"/>
</dbReference>
<evidence type="ECO:0000256" key="1">
    <source>
        <dbReference type="ARBA" id="ARBA00004651"/>
    </source>
</evidence>
<evidence type="ECO:0000259" key="19">
    <source>
        <dbReference type="PROSITE" id="PS50253"/>
    </source>
</evidence>
<dbReference type="Gene3D" id="1.20.120.80">
    <property type="entry name" value="Cytochrome c oxidase, subunit III, four-helix bundle"/>
    <property type="match status" value="1"/>
</dbReference>
<name>A0A7R6VZU6_9PROT</name>
<dbReference type="KEGG" id="parm:PADco_1790"/>
<reference evidence="20 21" key="1">
    <citation type="journal article" date="2020" name="Genome Biol. Evol.">
        <title>Comparative Genomics Underlines Multiple Roles of Profftella, an Obligate Symbiont of Psyllids: Providing Toxins, Vitamins, and Carotenoids.</title>
        <authorList>
            <person name="Nakabachi A."/>
            <person name="Piel J."/>
            <person name="Malenovsky I."/>
            <person name="Hirose Y."/>
        </authorList>
    </citation>
    <scope>NUCLEOTIDE SEQUENCE [LARGE SCALE GENOMIC DNA]</scope>
    <source>
        <strain evidence="20 21">Dco</strain>
    </source>
</reference>
<comment type="function">
    <text evidence="12">Cytochrome bo(3) ubiquinol terminal oxidase is the component of the aerobic respiratory chain of E.coli that predominates when cells are grown at high aeration. Has proton pump activity across the membrane in addition to electron transfer, pumping 2 protons/electron.</text>
</comment>
<organism evidence="20 21">
    <name type="scientific">Candidatus Profftella armatura</name>
    <name type="common">Diaphorina cf. continua</name>
    <dbReference type="NCBI Taxonomy" id="2661583"/>
    <lineage>
        <taxon>Bacteria</taxon>
        <taxon>Pseudomonadati</taxon>
        <taxon>Pseudomonadota</taxon>
        <taxon>Betaproteobacteria</taxon>
        <taxon>Candidatus Profftella</taxon>
    </lineage>
</organism>
<evidence type="ECO:0000313" key="21">
    <source>
        <dbReference type="Proteomes" id="UP000595708"/>
    </source>
</evidence>
<dbReference type="InterPro" id="IPR014206">
    <property type="entry name" value="Cyt_c_ubiqinol_oxidase_su3"/>
</dbReference>
<evidence type="ECO:0000256" key="2">
    <source>
        <dbReference type="ARBA" id="ARBA00010581"/>
    </source>
</evidence>
<evidence type="ECO:0000256" key="4">
    <source>
        <dbReference type="ARBA" id="ARBA00014687"/>
    </source>
</evidence>
<evidence type="ECO:0000256" key="8">
    <source>
        <dbReference type="ARBA" id="ARBA00022982"/>
    </source>
</evidence>
<evidence type="ECO:0000256" key="15">
    <source>
        <dbReference type="ARBA" id="ARBA00032189"/>
    </source>
</evidence>
<dbReference type="RefSeq" id="WP_201329933.1">
    <property type="nucleotide sequence ID" value="NZ_AP023215.1"/>
</dbReference>
<evidence type="ECO:0000256" key="3">
    <source>
        <dbReference type="ARBA" id="ARBA00011700"/>
    </source>
</evidence>
<keyword evidence="7 17" id="KW-0812">Transmembrane</keyword>
<dbReference type="PANTHER" id="PTHR11403">
    <property type="entry name" value="CYTOCHROME C OXIDASE SUBUNIT III"/>
    <property type="match status" value="1"/>
</dbReference>
<dbReference type="GO" id="GO:0009486">
    <property type="term" value="F:cytochrome bo3 ubiquinol oxidase activity"/>
    <property type="evidence" value="ECO:0007669"/>
    <property type="project" value="InterPro"/>
</dbReference>
<evidence type="ECO:0000256" key="6">
    <source>
        <dbReference type="ARBA" id="ARBA00022475"/>
    </source>
</evidence>
<dbReference type="GO" id="GO:0004129">
    <property type="term" value="F:cytochrome-c oxidase activity"/>
    <property type="evidence" value="ECO:0007669"/>
    <property type="project" value="InterPro"/>
</dbReference>
<dbReference type="Pfam" id="PF00510">
    <property type="entry name" value="COX3"/>
    <property type="match status" value="1"/>
</dbReference>
<dbReference type="SUPFAM" id="SSF81452">
    <property type="entry name" value="Cytochrome c oxidase subunit III-like"/>
    <property type="match status" value="1"/>
</dbReference>
<dbReference type="GO" id="GO:0005886">
    <property type="term" value="C:plasma membrane"/>
    <property type="evidence" value="ECO:0007669"/>
    <property type="project" value="UniProtKB-SubCell"/>
</dbReference>
<evidence type="ECO:0000313" key="20">
    <source>
        <dbReference type="EMBL" id="BCG49599.1"/>
    </source>
</evidence>
<evidence type="ECO:0000256" key="10">
    <source>
        <dbReference type="ARBA" id="ARBA00023002"/>
    </source>
</evidence>
<feature type="transmembrane region" description="Helical" evidence="18">
    <location>
        <begin position="144"/>
        <end position="171"/>
    </location>
</feature>
<dbReference type="NCBIfam" id="TIGR02842">
    <property type="entry name" value="CyoC"/>
    <property type="match status" value="1"/>
</dbReference>
<evidence type="ECO:0000256" key="9">
    <source>
        <dbReference type="ARBA" id="ARBA00022989"/>
    </source>
</evidence>
<evidence type="ECO:0000256" key="12">
    <source>
        <dbReference type="ARBA" id="ARBA00025694"/>
    </source>
</evidence>
<protein>
    <recommendedName>
        <fullName evidence="4">Cytochrome bo(3) ubiquinol oxidase subunit 3</fullName>
    </recommendedName>
    <alternativeName>
        <fullName evidence="15">Cytochrome o ubiquinol oxidase subunit 3</fullName>
    </alternativeName>
    <alternativeName>
        <fullName evidence="13">Oxidase bo(3) subunit 3</fullName>
    </alternativeName>
    <alternativeName>
        <fullName evidence="16">Ubiquinol oxidase polypeptide III</fullName>
    </alternativeName>
    <alternativeName>
        <fullName evidence="14">Ubiquinol oxidase subunit 3</fullName>
    </alternativeName>
</protein>
<dbReference type="InterPro" id="IPR033946">
    <property type="entry name" value="Ubiquinol_oxase_su3_dom"/>
</dbReference>
<gene>
    <name evidence="20" type="primary">cyoC</name>
    <name evidence="20" type="ORF">PADco_1790</name>
</gene>
<dbReference type="PANTHER" id="PTHR11403:SF2">
    <property type="entry name" value="CYTOCHROME BO(3) UBIQUINOL OXIDASE SUBUNIT 3"/>
    <property type="match status" value="1"/>
</dbReference>
<feature type="domain" description="Heme-copper oxidase subunit III family profile" evidence="19">
    <location>
        <begin position="1"/>
        <end position="212"/>
    </location>
</feature>
<keyword evidence="6" id="KW-1003">Cell membrane</keyword>
<keyword evidence="8" id="KW-0249">Electron transport</keyword>
<evidence type="ECO:0000256" key="7">
    <source>
        <dbReference type="ARBA" id="ARBA00022692"/>
    </source>
</evidence>
<dbReference type="InterPro" id="IPR024791">
    <property type="entry name" value="Cyt_c/ubiquinol_Oxase_su3"/>
</dbReference>
<keyword evidence="21" id="KW-1185">Reference proteome</keyword>
<sequence length="214" mass="24817">MIPKTTNNFSKNYLKNKKNTNYYITHTSSHENSTILGFWLYLMSDCLIFSSLFAIYAVLGHNYAGGPTAIQIFRLPSVVINTIILLLSSLSCGFAIIQVQKKYVNWVIFWLSITVLLGIFFVILELNEFIELINKNFGPWRSAFLSSFFVLIGVHGLHIIFGIIWLITLILQIKKYNLILENQRRIICLSMFWHFLDIIWIGIFTFIYLMGILS</sequence>
<evidence type="ECO:0000256" key="17">
    <source>
        <dbReference type="RuleBase" id="RU003376"/>
    </source>
</evidence>
<feature type="transmembrane region" description="Helical" evidence="18">
    <location>
        <begin position="192"/>
        <end position="213"/>
    </location>
</feature>
<keyword evidence="11 18" id="KW-0472">Membrane</keyword>
<evidence type="ECO:0000256" key="18">
    <source>
        <dbReference type="SAM" id="Phobius"/>
    </source>
</evidence>
<evidence type="ECO:0000256" key="13">
    <source>
        <dbReference type="ARBA" id="ARBA00030072"/>
    </source>
</evidence>
<dbReference type="PROSITE" id="PS50253">
    <property type="entry name" value="COX3"/>
    <property type="match status" value="1"/>
</dbReference>
<comment type="subcellular location">
    <subcellularLocation>
        <location evidence="1 17">Cell membrane</location>
        <topology evidence="1 17">Multi-pass membrane protein</topology>
    </subcellularLocation>
</comment>
<proteinExistence type="inferred from homology"/>
<comment type="subunit">
    <text evidence="3">Heterooctamer of two A chains, two B chains, two C chains and two D chains.</text>
</comment>